<feature type="transmembrane region" description="Helical" evidence="7">
    <location>
        <begin position="143"/>
        <end position="164"/>
    </location>
</feature>
<name>A0A4Q2U6T2_9HYPH</name>
<dbReference type="InterPro" id="IPR005467">
    <property type="entry name" value="His_kinase_dom"/>
</dbReference>
<evidence type="ECO:0000256" key="2">
    <source>
        <dbReference type="ARBA" id="ARBA00012438"/>
    </source>
</evidence>
<dbReference type="CDD" id="cd00156">
    <property type="entry name" value="REC"/>
    <property type="match status" value="1"/>
</dbReference>
<reference evidence="10 11" key="2">
    <citation type="submission" date="2019-02" db="EMBL/GenBank/DDBJ databases">
        <title>'Lichenibacterium ramalinii' gen. nov. sp. nov., 'Lichenibacterium minor' gen. nov. sp. nov.</title>
        <authorList>
            <person name="Pankratov T."/>
        </authorList>
    </citation>
    <scope>NUCLEOTIDE SEQUENCE [LARGE SCALE GENOMIC DNA]</scope>
    <source>
        <strain evidence="10 11">RmlP026</strain>
    </source>
</reference>
<dbReference type="Pfam" id="PF00072">
    <property type="entry name" value="Response_reg"/>
    <property type="match status" value="1"/>
</dbReference>
<dbReference type="GO" id="GO:0005886">
    <property type="term" value="C:plasma membrane"/>
    <property type="evidence" value="ECO:0007669"/>
    <property type="project" value="TreeGrafter"/>
</dbReference>
<keyword evidence="11" id="KW-1185">Reference proteome</keyword>
<feature type="transmembrane region" description="Helical" evidence="7">
    <location>
        <begin position="46"/>
        <end position="67"/>
    </location>
</feature>
<dbReference type="PANTHER" id="PTHR43047:SF72">
    <property type="entry name" value="OSMOSENSING HISTIDINE PROTEIN KINASE SLN1"/>
    <property type="match status" value="1"/>
</dbReference>
<protein>
    <recommendedName>
        <fullName evidence="2">histidine kinase</fullName>
        <ecNumber evidence="2">2.7.13.3</ecNumber>
    </recommendedName>
</protein>
<keyword evidence="7" id="KW-1133">Transmembrane helix</keyword>
<evidence type="ECO:0000313" key="10">
    <source>
        <dbReference type="EMBL" id="RYC32379.1"/>
    </source>
</evidence>
<dbReference type="GO" id="GO:0009927">
    <property type="term" value="F:histidine phosphotransfer kinase activity"/>
    <property type="evidence" value="ECO:0007669"/>
    <property type="project" value="TreeGrafter"/>
</dbReference>
<comment type="catalytic activity">
    <reaction evidence="1">
        <text>ATP + protein L-histidine = ADP + protein N-phospho-L-histidine.</text>
        <dbReference type="EC" id="2.7.13.3"/>
    </reaction>
</comment>
<dbReference type="PROSITE" id="PS50109">
    <property type="entry name" value="HIS_KIN"/>
    <property type="match status" value="1"/>
</dbReference>
<evidence type="ECO:0000256" key="1">
    <source>
        <dbReference type="ARBA" id="ARBA00000085"/>
    </source>
</evidence>
<gene>
    <name evidence="10" type="ORF">D3273_08280</name>
</gene>
<dbReference type="InterPro" id="IPR004358">
    <property type="entry name" value="Sig_transdc_His_kin-like_C"/>
</dbReference>
<keyword evidence="5" id="KW-0418">Kinase</keyword>
<dbReference type="Proteomes" id="UP000290759">
    <property type="component" value="Unassembled WGS sequence"/>
</dbReference>
<evidence type="ECO:0000256" key="6">
    <source>
        <dbReference type="PROSITE-ProRule" id="PRU00169"/>
    </source>
</evidence>
<evidence type="ECO:0000256" key="3">
    <source>
        <dbReference type="ARBA" id="ARBA00022553"/>
    </source>
</evidence>
<dbReference type="SUPFAM" id="SSF55874">
    <property type="entry name" value="ATPase domain of HSP90 chaperone/DNA topoisomerase II/histidine kinase"/>
    <property type="match status" value="1"/>
</dbReference>
<dbReference type="SMART" id="SM00387">
    <property type="entry name" value="HATPase_c"/>
    <property type="match status" value="1"/>
</dbReference>
<keyword evidence="7" id="KW-0472">Membrane</keyword>
<accession>A0A4Q2U6T2</accession>
<feature type="transmembrane region" description="Helical" evidence="7">
    <location>
        <begin position="73"/>
        <end position="95"/>
    </location>
</feature>
<dbReference type="InterPro" id="IPR001789">
    <property type="entry name" value="Sig_transdc_resp-reg_receiver"/>
</dbReference>
<dbReference type="SUPFAM" id="SSF52172">
    <property type="entry name" value="CheY-like"/>
    <property type="match status" value="1"/>
</dbReference>
<feature type="transmembrane region" description="Helical" evidence="7">
    <location>
        <begin position="611"/>
        <end position="630"/>
    </location>
</feature>
<dbReference type="SUPFAM" id="SSF47384">
    <property type="entry name" value="Homodimeric domain of signal transducing histidine kinase"/>
    <property type="match status" value="1"/>
</dbReference>
<feature type="transmembrane region" description="Helical" evidence="7">
    <location>
        <begin position="570"/>
        <end position="591"/>
    </location>
</feature>
<dbReference type="InterPro" id="IPR003661">
    <property type="entry name" value="HisK_dim/P_dom"/>
</dbReference>
<feature type="modified residue" description="4-aspartylphosphate" evidence="6">
    <location>
        <position position="970"/>
    </location>
</feature>
<dbReference type="AlphaFoldDB" id="A0A4Q2U6T2"/>
<dbReference type="InterPro" id="IPR011006">
    <property type="entry name" value="CheY-like_superfamily"/>
</dbReference>
<keyword evidence="3 6" id="KW-0597">Phosphoprotein</keyword>
<feature type="transmembrane region" description="Helical" evidence="7">
    <location>
        <begin position="389"/>
        <end position="410"/>
    </location>
</feature>
<comment type="caution">
    <text evidence="10">The sequence shown here is derived from an EMBL/GenBank/DDBJ whole genome shotgun (WGS) entry which is preliminary data.</text>
</comment>
<dbReference type="Gene3D" id="1.10.287.130">
    <property type="match status" value="1"/>
</dbReference>
<feature type="domain" description="Histidine kinase" evidence="8">
    <location>
        <begin position="683"/>
        <end position="900"/>
    </location>
</feature>
<organism evidence="10 11">
    <name type="scientific">Lichenibacterium minor</name>
    <dbReference type="NCBI Taxonomy" id="2316528"/>
    <lineage>
        <taxon>Bacteria</taxon>
        <taxon>Pseudomonadati</taxon>
        <taxon>Pseudomonadota</taxon>
        <taxon>Alphaproteobacteria</taxon>
        <taxon>Hyphomicrobiales</taxon>
        <taxon>Lichenihabitantaceae</taxon>
        <taxon>Lichenibacterium</taxon>
    </lineage>
</organism>
<feature type="domain" description="Response regulatory" evidence="9">
    <location>
        <begin position="921"/>
        <end position="1046"/>
    </location>
</feature>
<dbReference type="CDD" id="cd00082">
    <property type="entry name" value="HisKA"/>
    <property type="match status" value="1"/>
</dbReference>
<dbReference type="PROSITE" id="PS50110">
    <property type="entry name" value="RESPONSE_REGULATORY"/>
    <property type="match status" value="1"/>
</dbReference>
<keyword evidence="4" id="KW-0808">Transferase</keyword>
<dbReference type="PRINTS" id="PR00344">
    <property type="entry name" value="BCTRLSENSOR"/>
</dbReference>
<dbReference type="InterPro" id="IPR036890">
    <property type="entry name" value="HATPase_C_sf"/>
</dbReference>
<dbReference type="InterPro" id="IPR036097">
    <property type="entry name" value="HisK_dim/P_sf"/>
</dbReference>
<keyword evidence="7" id="KW-0812">Transmembrane</keyword>
<feature type="transmembrane region" description="Helical" evidence="7">
    <location>
        <begin position="261"/>
        <end position="283"/>
    </location>
</feature>
<feature type="transmembrane region" description="Helical" evidence="7">
    <location>
        <begin position="364"/>
        <end position="383"/>
    </location>
</feature>
<dbReference type="EMBL" id="QYBB01000007">
    <property type="protein sequence ID" value="RYC32379.1"/>
    <property type="molecule type" value="Genomic_DNA"/>
</dbReference>
<proteinExistence type="predicted"/>
<dbReference type="RefSeq" id="WP_129225363.1">
    <property type="nucleotide sequence ID" value="NZ_QYBB01000007.1"/>
</dbReference>
<dbReference type="Gene3D" id="3.30.565.10">
    <property type="entry name" value="Histidine kinase-like ATPase, C-terminal domain"/>
    <property type="match status" value="1"/>
</dbReference>
<dbReference type="OrthoDB" id="9801651at2"/>
<dbReference type="GO" id="GO:0000155">
    <property type="term" value="F:phosphorelay sensor kinase activity"/>
    <property type="evidence" value="ECO:0007669"/>
    <property type="project" value="InterPro"/>
</dbReference>
<feature type="transmembrane region" description="Helical" evidence="7">
    <location>
        <begin position="460"/>
        <end position="482"/>
    </location>
</feature>
<sequence length="1135" mass="119344">MTGRQRILPVRRDYNRWVADETLEDFALRFTAKGARRWSSSRVSQTALGAISFLALEAIGGSVTLTYGFSNVLAATLVVAALLFATGLPISVYAARYGVDVDLLTRGAGFGYIGSTVTSLVYATFTFMLFAIEGSIMATALKLFFGVPLALGYLVSAVAVIPLVTHGISWISRFQLVTQPLWIGLNLLPVGFIAWHDRAAILDWTAFGGLAAGPGPAGGFDLQKFGGAASVILALMPQIGEQVDVLRFLPARPAPGRATRAWWWSLLAAGPGWIVLGAPKLLFGSLLAVMALRAGVPADHAADPAEMYRIAFGYVFGNPDAVALLAAGFVVVSQLKINVMNAYAGSLAWSNFFSRLTHSHPGRVVWLVFNVAIALLLMELGIYAALERILALFAVVAVAWLGAVVADLAINKPLGLSPPGIEFKRAHLHDINPVGCGAMALATLVALLAAAGAFGDAAAALAPFVALATALVSAPLIAWGTGGRFYLARRPRASWAGRASVACAICAHPFEPEDMAHCPAYAGPICSLCCSLDARCGDLCRPRATAPVQVMAALKALLPRRWGTRVSRSAVQFGATFLCFVATVSLVLLLIDFGAAATGPAIRGVVDRTLWAAFAILSIVSGVLAWFFTLSGEGRRAAQDESARQTALLLDEIAAHRRTDAELQRARDVAEAANSAKSRYVVGLSHELRTPLNAVLGYAQLLERDGDIPPARRNGLRVIRRSAEHLSGLIDGLLDVSKIEAGRLQVRSDRVRTAEFFAGLVDMVRLQADAKGLAFRVSGLDALPAAVRTDEKRLRQILINLLSNAIKFTPAGHVALSVSYRNQVATLDVADSGPGIAPEDRARIFEPFDRGPRARADAVPGLGLGLTITRLLAELMGGDIAVVEPPDGGALFRVRLMLSAAAAPAAAAPRAVSGYRGRRRTLMVVDDDPEQPVLMRAILEPLGFAVLSARDGPTCLSLVADVAPDLFALDVSMPGMDGWALAAALRARGFDAPILMMSANLGEGAPASDAPGRDGAQDAAQGAAHDAALPKPFDLARLIDLLGSLLALDWIEGAPAPAAAATGGAGTGLAAADIAELRRLCAIGYVRGLEAKLGEVGDGPVAAALRERLARFDLDGFARLLDGAEGMRAPEALAP</sequence>
<evidence type="ECO:0000256" key="5">
    <source>
        <dbReference type="ARBA" id="ARBA00022777"/>
    </source>
</evidence>
<dbReference type="Gene3D" id="1.10.4160.10">
    <property type="entry name" value="Hydantoin permease"/>
    <property type="match status" value="1"/>
</dbReference>
<reference evidence="10 11" key="1">
    <citation type="submission" date="2018-12" db="EMBL/GenBank/DDBJ databases">
        <authorList>
            <person name="Grouzdev D.S."/>
            <person name="Krutkina M.S."/>
        </authorList>
    </citation>
    <scope>NUCLEOTIDE SEQUENCE [LARGE SCALE GENOMIC DNA]</scope>
    <source>
        <strain evidence="10 11">RmlP026</strain>
    </source>
</reference>
<evidence type="ECO:0000256" key="7">
    <source>
        <dbReference type="SAM" id="Phobius"/>
    </source>
</evidence>
<dbReference type="Pfam" id="PF02518">
    <property type="entry name" value="HATPase_c"/>
    <property type="match status" value="1"/>
</dbReference>
<dbReference type="InterPro" id="IPR003594">
    <property type="entry name" value="HATPase_dom"/>
</dbReference>
<dbReference type="EC" id="2.7.13.3" evidence="2"/>
<feature type="transmembrane region" description="Helical" evidence="7">
    <location>
        <begin position="176"/>
        <end position="195"/>
    </location>
</feature>
<dbReference type="Gene3D" id="3.40.50.2300">
    <property type="match status" value="1"/>
</dbReference>
<dbReference type="Pfam" id="PF00512">
    <property type="entry name" value="HisKA"/>
    <property type="match status" value="1"/>
</dbReference>
<evidence type="ECO:0000256" key="4">
    <source>
        <dbReference type="ARBA" id="ARBA00022679"/>
    </source>
</evidence>
<evidence type="ECO:0000313" key="11">
    <source>
        <dbReference type="Proteomes" id="UP000290759"/>
    </source>
</evidence>
<dbReference type="SMART" id="SM00448">
    <property type="entry name" value="REC"/>
    <property type="match status" value="1"/>
</dbReference>
<dbReference type="PANTHER" id="PTHR43047">
    <property type="entry name" value="TWO-COMPONENT HISTIDINE PROTEIN KINASE"/>
    <property type="match status" value="1"/>
</dbReference>
<evidence type="ECO:0000259" key="9">
    <source>
        <dbReference type="PROSITE" id="PS50110"/>
    </source>
</evidence>
<dbReference type="SMART" id="SM00388">
    <property type="entry name" value="HisKA"/>
    <property type="match status" value="1"/>
</dbReference>
<evidence type="ECO:0000259" key="8">
    <source>
        <dbReference type="PROSITE" id="PS50109"/>
    </source>
</evidence>
<feature type="transmembrane region" description="Helical" evidence="7">
    <location>
        <begin position="431"/>
        <end position="454"/>
    </location>
</feature>
<feature type="transmembrane region" description="Helical" evidence="7">
    <location>
        <begin position="107"/>
        <end position="131"/>
    </location>
</feature>